<reference evidence="5 6" key="1">
    <citation type="submission" date="2020-04" db="EMBL/GenBank/DDBJ databases">
        <title>Plant Genome Project.</title>
        <authorList>
            <person name="Zhang R.-G."/>
        </authorList>
    </citation>
    <scope>NUCLEOTIDE SEQUENCE [LARGE SCALE GENOMIC DNA]</scope>
    <source>
        <strain evidence="5">YNK0</strain>
        <tissue evidence="5">Leaf</tissue>
    </source>
</reference>
<dbReference type="InterPro" id="IPR058032">
    <property type="entry name" value="CDP1-like_a_solenoid_1"/>
</dbReference>
<evidence type="ECO:0008006" key="7">
    <source>
        <dbReference type="Google" id="ProtNLM"/>
    </source>
</evidence>
<dbReference type="PANTHER" id="PTHR33925:SF1">
    <property type="entry name" value="PROTEIN ACCUMULATION AND REPLICATION OF CHLOROPLASTS 6, CHLOROPLASTIC"/>
    <property type="match status" value="1"/>
</dbReference>
<accession>A0A834Y977</accession>
<dbReference type="InterPro" id="IPR044685">
    <property type="entry name" value="CPD1-like"/>
</dbReference>
<organism evidence="5 6">
    <name type="scientific">Tetracentron sinense</name>
    <name type="common">Spur-leaf</name>
    <dbReference type="NCBI Taxonomy" id="13715"/>
    <lineage>
        <taxon>Eukaryota</taxon>
        <taxon>Viridiplantae</taxon>
        <taxon>Streptophyta</taxon>
        <taxon>Embryophyta</taxon>
        <taxon>Tracheophyta</taxon>
        <taxon>Spermatophyta</taxon>
        <taxon>Magnoliopsida</taxon>
        <taxon>Trochodendrales</taxon>
        <taxon>Trochodendraceae</taxon>
        <taxon>Tetracentron</taxon>
    </lineage>
</organism>
<dbReference type="OrthoDB" id="512200at2759"/>
<protein>
    <recommendedName>
        <fullName evidence="7">ARC6 IMS domain-containing protein</fullName>
    </recommendedName>
</protein>
<feature type="domain" description="Plastid division protein CDP1-like IMS" evidence="2">
    <location>
        <begin position="616"/>
        <end position="731"/>
    </location>
</feature>
<evidence type="ECO:0000259" key="2">
    <source>
        <dbReference type="Pfam" id="PF13355"/>
    </source>
</evidence>
<sequence length="738" mass="81816">MPMAFVVLTIFVCPGSCGDITNVNLTTSRRERTSFCRSILPLLVILSASWRIPNENDSYFGLVVAAMLLGKALQRRFRQRIGTHPRSHYTTGPLPEPRVHVIVVHETTGRKENRKEKNRGFPPTMYEALTSPTIPTKFPLPGLEPGSLGMVEQVTFCLLIFGLPKKKGKDLRVGLALLYLNVSNPSLTLTQPNLLKGEETKENSWRTLGHLGIVYLNLNLAAQVIQTRCYTGTLCVLELLDLPLDEEHRTKREKGLHGVCNILWAVGGGGAAAIGGGFTRECFLKEAFLRMTTAEQVDLFAATPNDIPAENIEVYGVALALVAQAFVGKRPHLIQDADNLFQQLQQTKVTALGPTVSDYTTRADREIDFALERGLCSLLVGELDECRSWLDLDSDSSPYRDPSILEFVMENSKDDNDNDLPGLCKLLETWLMEVVFPRYRDTQDMQFKLGDYYDDPTVLSYLERLEGVGGSPLAAAATIVRIGTEATAVLDNVKTSTIQALQKVISLGNREERIRRQEKYDLNNSVPAVESEQPVEKLDRDNSSVASVKIMRGGVVVGLLAMAGLKYLPARNGSRSMRTEVGSAMAADVINVGLPICAFAGEKFVEEIPRMDARFAEILVCKWQNIKSQALGPDHCLGKLPEVLEGRMLKIWTERVAEIGHHGWFWEYKLLGLTIDSVTVSLDGQRAMVEATLEESAHLTDMVHPEHNDSYNTTYTTRYEISCSASGWKITEGAVLKS</sequence>
<keyword evidence="6" id="KW-1185">Reference proteome</keyword>
<dbReference type="InterPro" id="IPR025344">
    <property type="entry name" value="CDP1-like_IMS"/>
</dbReference>
<dbReference type="Proteomes" id="UP000655225">
    <property type="component" value="Unassembled WGS sequence"/>
</dbReference>
<evidence type="ECO:0000313" key="6">
    <source>
        <dbReference type="Proteomes" id="UP000655225"/>
    </source>
</evidence>
<proteinExistence type="predicted"/>
<gene>
    <name evidence="5" type="ORF">HHK36_031257</name>
</gene>
<dbReference type="EMBL" id="JABCRI010000024">
    <property type="protein sequence ID" value="KAF8377871.1"/>
    <property type="molecule type" value="Genomic_DNA"/>
</dbReference>
<dbReference type="Pfam" id="PF25515">
    <property type="entry name" value="Arm_PDR"/>
    <property type="match status" value="1"/>
</dbReference>
<evidence type="ECO:0000256" key="1">
    <source>
        <dbReference type="SAM" id="SignalP"/>
    </source>
</evidence>
<name>A0A834Y977_TETSI</name>
<dbReference type="AlphaFoldDB" id="A0A834Y977"/>
<feature type="chain" id="PRO_5032356733" description="ARC6 IMS domain-containing protein" evidence="1">
    <location>
        <begin position="19"/>
        <end position="738"/>
    </location>
</feature>
<dbReference type="Pfam" id="PF13355">
    <property type="entry name" value="ARC6-like_IMS"/>
    <property type="match status" value="1"/>
</dbReference>
<dbReference type="PANTHER" id="PTHR33925">
    <property type="entry name" value="PLASTID DIVISION PROTEIN CDP1, CHLOROPLASTIC-RELATED"/>
    <property type="match status" value="1"/>
</dbReference>
<feature type="domain" description="Plastid division protein CDP1-like 2nd alpha solenoid" evidence="3">
    <location>
        <begin position="290"/>
        <end position="483"/>
    </location>
</feature>
<feature type="domain" description="Plastid division protein CDP1-like 1st alpha solenoid" evidence="4">
    <location>
        <begin position="163"/>
        <end position="273"/>
    </location>
</feature>
<dbReference type="GO" id="GO:0010020">
    <property type="term" value="P:chloroplast fission"/>
    <property type="evidence" value="ECO:0007669"/>
    <property type="project" value="TreeGrafter"/>
</dbReference>
<evidence type="ECO:0000259" key="3">
    <source>
        <dbReference type="Pfam" id="PF23468"/>
    </source>
</evidence>
<evidence type="ECO:0000313" key="5">
    <source>
        <dbReference type="EMBL" id="KAF8377871.1"/>
    </source>
</evidence>
<dbReference type="InterPro" id="IPR057137">
    <property type="entry name" value="CDP1-like_a_solenoid_2"/>
</dbReference>
<evidence type="ECO:0000259" key="4">
    <source>
        <dbReference type="Pfam" id="PF25515"/>
    </source>
</evidence>
<dbReference type="Pfam" id="PF23468">
    <property type="entry name" value="ARC6"/>
    <property type="match status" value="1"/>
</dbReference>
<keyword evidence="1" id="KW-0732">Signal</keyword>
<dbReference type="GO" id="GO:0009706">
    <property type="term" value="C:chloroplast inner membrane"/>
    <property type="evidence" value="ECO:0007669"/>
    <property type="project" value="TreeGrafter"/>
</dbReference>
<feature type="signal peptide" evidence="1">
    <location>
        <begin position="1"/>
        <end position="18"/>
    </location>
</feature>
<comment type="caution">
    <text evidence="5">The sequence shown here is derived from an EMBL/GenBank/DDBJ whole genome shotgun (WGS) entry which is preliminary data.</text>
</comment>